<keyword evidence="1" id="KW-0175">Coiled coil</keyword>
<dbReference type="InterPro" id="IPR050927">
    <property type="entry name" value="TRPM"/>
</dbReference>
<name>A0A814PHI4_9BILA</name>
<dbReference type="AlphaFoldDB" id="A0A814PHI4"/>
<dbReference type="Pfam" id="PF18139">
    <property type="entry name" value="LSDAT_euk"/>
    <property type="match status" value="1"/>
</dbReference>
<proteinExistence type="predicted"/>
<dbReference type="InterPro" id="IPR041491">
    <property type="entry name" value="TRPM_SLOG"/>
</dbReference>
<dbReference type="GO" id="GO:0099604">
    <property type="term" value="F:ligand-gated calcium channel activity"/>
    <property type="evidence" value="ECO:0007669"/>
    <property type="project" value="TreeGrafter"/>
</dbReference>
<evidence type="ECO:0000313" key="5">
    <source>
        <dbReference type="EMBL" id="CAF1106690.1"/>
    </source>
</evidence>
<dbReference type="GO" id="GO:0005886">
    <property type="term" value="C:plasma membrane"/>
    <property type="evidence" value="ECO:0007669"/>
    <property type="project" value="TreeGrafter"/>
</dbReference>
<evidence type="ECO:0000256" key="2">
    <source>
        <dbReference type="SAM" id="MobiDB-lite"/>
    </source>
</evidence>
<keyword evidence="3" id="KW-0812">Transmembrane</keyword>
<reference evidence="5" key="1">
    <citation type="submission" date="2021-02" db="EMBL/GenBank/DDBJ databases">
        <authorList>
            <person name="Nowell W R."/>
        </authorList>
    </citation>
    <scope>NUCLEOTIDE SEQUENCE</scope>
</reference>
<feature type="compositionally biased region" description="Polar residues" evidence="2">
    <location>
        <begin position="767"/>
        <end position="803"/>
    </location>
</feature>
<evidence type="ECO:0000256" key="1">
    <source>
        <dbReference type="SAM" id="Coils"/>
    </source>
</evidence>
<dbReference type="PANTHER" id="PTHR13800">
    <property type="entry name" value="TRANSIENT RECEPTOR POTENTIAL CATION CHANNEL, SUBFAMILY M, MEMBER 6"/>
    <property type="match status" value="1"/>
</dbReference>
<feature type="domain" description="TRPM SLOG" evidence="4">
    <location>
        <begin position="39"/>
        <end position="279"/>
    </location>
</feature>
<evidence type="ECO:0000256" key="3">
    <source>
        <dbReference type="SAM" id="Phobius"/>
    </source>
</evidence>
<protein>
    <recommendedName>
        <fullName evidence="4">TRPM SLOG domain-containing protein</fullName>
    </recommendedName>
</protein>
<keyword evidence="3" id="KW-0472">Membrane</keyword>
<feature type="coiled-coil region" evidence="1">
    <location>
        <begin position="700"/>
        <end position="727"/>
    </location>
</feature>
<feature type="transmembrane region" description="Helical" evidence="3">
    <location>
        <begin position="587"/>
        <end position="609"/>
    </location>
</feature>
<accession>A0A814PHI4</accession>
<evidence type="ECO:0000313" key="6">
    <source>
        <dbReference type="Proteomes" id="UP000663854"/>
    </source>
</evidence>
<dbReference type="PANTHER" id="PTHR13800:SF12">
    <property type="entry name" value="TRANSIENT RECEPTOR POTENTIAL CATION CHANNEL SUBFAMILY M MEMBER-LIKE 2"/>
    <property type="match status" value="1"/>
</dbReference>
<comment type="caution">
    <text evidence="5">The sequence shown here is derived from an EMBL/GenBank/DDBJ whole genome shotgun (WGS) entry which is preliminary data.</text>
</comment>
<organism evidence="5 6">
    <name type="scientific">Rotaria sordida</name>
    <dbReference type="NCBI Taxonomy" id="392033"/>
    <lineage>
        <taxon>Eukaryota</taxon>
        <taxon>Metazoa</taxon>
        <taxon>Spiralia</taxon>
        <taxon>Gnathifera</taxon>
        <taxon>Rotifera</taxon>
        <taxon>Eurotatoria</taxon>
        <taxon>Bdelloidea</taxon>
        <taxon>Philodinida</taxon>
        <taxon>Philodinidae</taxon>
        <taxon>Rotaria</taxon>
    </lineage>
</organism>
<dbReference type="Proteomes" id="UP000663854">
    <property type="component" value="Unassembled WGS sequence"/>
</dbReference>
<evidence type="ECO:0000259" key="4">
    <source>
        <dbReference type="Pfam" id="PF18139"/>
    </source>
</evidence>
<dbReference type="EMBL" id="CAJNOH010000699">
    <property type="protein sequence ID" value="CAF1106690.1"/>
    <property type="molecule type" value="Genomic_DNA"/>
</dbReference>
<keyword evidence="3" id="KW-1133">Transmembrane helix</keyword>
<feature type="transmembrane region" description="Helical" evidence="3">
    <location>
        <begin position="534"/>
        <end position="557"/>
    </location>
</feature>
<sequence length="824" mass="94211">MNLLSGRNSASNDSDLWSDAMDRKEDTKSYGILPQLKRPYLRCDIKTELDQLCLVLLGVWDTPVPGLIMRMMSDVDSTPNIKIQKEFLQAISDAAVASDAWIITSGYKEESISELIGEIVYKSQIKNPEINFSAIAVGKWGNIHDCHKLEDRSSVSQYSPHKGGHGRYKLESNHTHYIFFDDGTCDSLDTGEFASNLAREISRGARRKIPLITILVGGTLHAISSIFTDLQKQIPIVIVEGSGQLADILCKYLKLTESFYKSSEIENQVTNDQDEAYSDHEDDADITMVDEKFSQDDAKNPPSPTQNTLRTAWRLLGKNRLEFANDVRKLYSMIRQEEYEAKGKRLPVGELLSLDEEKFLGQYLLKLATCLTATFRENICVFNINTSKSLKHTIYHAFVQARDNLSRTNKSLTTINDQVHLALRWSIADASENQLVTTTRIWNDTTKIAQNRLLLIDALSKNLLVFVGNFVKLDIDITVLFGPASGSSTAVNNSWSRKHQYLKDLYSETRRSFDSELEKLNGKPDSNTNIATHVLFAFHMLFVNILLINLLIALFSFTITDIQTQARYIWAYDCCDIIRNYHARPALFPPFTFLISIVQWCQWCLRMFYRNCSSRKKSHREPSRCFKMIPIDDTVDYAWSEFERYSTNDYIRQLLDVQATDLANAMNIDITFESSSTNADESKRIQLHINDLQDDIKRSYNETGERLQSMENTITEVQSKFAQMDERSHKWLRNMKDVNTALDWIMQTMKNAKMSESTPPLIDDTSRANPMSQRQQLDIGRVQSNPYSSTADTKTRQVPLQQERSTAPDFCIEIANRSFDDDSV</sequence>
<feature type="region of interest" description="Disordered" evidence="2">
    <location>
        <begin position="754"/>
        <end position="803"/>
    </location>
</feature>
<gene>
    <name evidence="5" type="ORF">PYM288_LOCUS19964</name>
</gene>